<organism evidence="3 4">
    <name type="scientific">Actinomadura keratinilytica</name>
    <dbReference type="NCBI Taxonomy" id="547461"/>
    <lineage>
        <taxon>Bacteria</taxon>
        <taxon>Bacillati</taxon>
        <taxon>Actinomycetota</taxon>
        <taxon>Actinomycetes</taxon>
        <taxon>Streptosporangiales</taxon>
        <taxon>Thermomonosporaceae</taxon>
        <taxon>Actinomadura</taxon>
    </lineage>
</organism>
<keyword evidence="2" id="KW-1133">Transmembrane helix</keyword>
<feature type="transmembrane region" description="Helical" evidence="2">
    <location>
        <begin position="209"/>
        <end position="234"/>
    </location>
</feature>
<sequence length="289" mass="31098">MPDSKSIDRERPEPKPSRLKAPLALVARRRTPRPDGERSRRPWPKRSGQRSGVWRFARHLVSRAALFVLVVLLGTLGGLVHALVKTPVYKATSHVIVVTEQKGSDQLAVNFAQAYGRLAVQRQTLAWAVSPAVPRGANPTKHVQASTSPDTPLIQLTGSAHTADAAVAYANAAADALVRYSAVRSQETGVHAALMGAADRPTAPASPNLLLSLAIGTATGILLAGLLGTVASGIRGQFREYRRLHPEQFRQPAEPAETRTEPARQRAHPRRRNGRAQGKGAVPKKLAAR</sequence>
<comment type="caution">
    <text evidence="3">The sequence shown here is derived from an EMBL/GenBank/DDBJ whole genome shotgun (WGS) entry which is preliminary data.</text>
</comment>
<protein>
    <recommendedName>
        <fullName evidence="5">Polysaccharide chain length determinant N-terminal domain-containing protein</fullName>
    </recommendedName>
</protein>
<keyword evidence="2" id="KW-0812">Transmembrane</keyword>
<feature type="compositionally biased region" description="Basic residues" evidence="1">
    <location>
        <begin position="265"/>
        <end position="274"/>
    </location>
</feature>
<feature type="region of interest" description="Disordered" evidence="1">
    <location>
        <begin position="246"/>
        <end position="289"/>
    </location>
</feature>
<dbReference type="Proteomes" id="UP001500266">
    <property type="component" value="Unassembled WGS sequence"/>
</dbReference>
<dbReference type="RefSeq" id="WP_345021325.1">
    <property type="nucleotide sequence ID" value="NZ_BAABDO010000034.1"/>
</dbReference>
<evidence type="ECO:0008006" key="5">
    <source>
        <dbReference type="Google" id="ProtNLM"/>
    </source>
</evidence>
<accession>A0ABP7YSB1</accession>
<keyword evidence="2" id="KW-0472">Membrane</keyword>
<reference evidence="4" key="1">
    <citation type="journal article" date="2019" name="Int. J. Syst. Evol. Microbiol.">
        <title>The Global Catalogue of Microorganisms (GCM) 10K type strain sequencing project: providing services to taxonomists for standard genome sequencing and annotation.</title>
        <authorList>
            <consortium name="The Broad Institute Genomics Platform"/>
            <consortium name="The Broad Institute Genome Sequencing Center for Infectious Disease"/>
            <person name="Wu L."/>
            <person name="Ma J."/>
        </authorList>
    </citation>
    <scope>NUCLEOTIDE SEQUENCE [LARGE SCALE GENOMIC DNA]</scope>
    <source>
        <strain evidence="4">JCM 17316</strain>
    </source>
</reference>
<evidence type="ECO:0000313" key="4">
    <source>
        <dbReference type="Proteomes" id="UP001500266"/>
    </source>
</evidence>
<feature type="transmembrane region" description="Helical" evidence="2">
    <location>
        <begin position="64"/>
        <end position="84"/>
    </location>
</feature>
<dbReference type="EMBL" id="BAABDO010000034">
    <property type="protein sequence ID" value="GAA4140570.1"/>
    <property type="molecule type" value="Genomic_DNA"/>
</dbReference>
<feature type="region of interest" description="Disordered" evidence="1">
    <location>
        <begin position="1"/>
        <end position="48"/>
    </location>
</feature>
<name>A0ABP7YSB1_9ACTN</name>
<evidence type="ECO:0000256" key="2">
    <source>
        <dbReference type="SAM" id="Phobius"/>
    </source>
</evidence>
<evidence type="ECO:0000256" key="1">
    <source>
        <dbReference type="SAM" id="MobiDB-lite"/>
    </source>
</evidence>
<evidence type="ECO:0000313" key="3">
    <source>
        <dbReference type="EMBL" id="GAA4140570.1"/>
    </source>
</evidence>
<feature type="compositionally biased region" description="Basic and acidic residues" evidence="1">
    <location>
        <begin position="1"/>
        <end position="16"/>
    </location>
</feature>
<proteinExistence type="predicted"/>
<gene>
    <name evidence="3" type="ORF">GCM10022416_27880</name>
</gene>
<keyword evidence="4" id="KW-1185">Reference proteome</keyword>